<dbReference type="GO" id="GO:0000785">
    <property type="term" value="C:chromatin"/>
    <property type="evidence" value="ECO:0007669"/>
    <property type="project" value="TreeGrafter"/>
</dbReference>
<evidence type="ECO:0000256" key="9">
    <source>
        <dbReference type="ARBA" id="ARBA00022964"/>
    </source>
</evidence>
<gene>
    <name evidence="21" type="primary">LOC113788484</name>
</gene>
<dbReference type="SUPFAM" id="SSF57903">
    <property type="entry name" value="FYVE/PHD zinc finger"/>
    <property type="match status" value="1"/>
</dbReference>
<dbReference type="Proteomes" id="UP000515146">
    <property type="component" value="Unplaced"/>
</dbReference>
<evidence type="ECO:0000259" key="17">
    <source>
        <dbReference type="PROSITE" id="PS51183"/>
    </source>
</evidence>
<dbReference type="GO" id="GO:0140681">
    <property type="term" value="F:histone H3K36me2/H3K36me3 demethylase activity"/>
    <property type="evidence" value="ECO:0007669"/>
    <property type="project" value="UniProtKB-ARBA"/>
</dbReference>
<dbReference type="PANTHER" id="PTHR10694:SF7">
    <property type="entry name" value="[HISTONE H3]-TRIMETHYL-L-LYSINE(9) DEMETHYLASE"/>
    <property type="match status" value="1"/>
</dbReference>
<dbReference type="OrthoDB" id="9547406at2759"/>
<dbReference type="InterPro" id="IPR011011">
    <property type="entry name" value="Znf_FYVE_PHD"/>
</dbReference>
<keyword evidence="5" id="KW-0479">Metal-binding</keyword>
<dbReference type="GO" id="GO:0010468">
    <property type="term" value="P:regulation of gene expression"/>
    <property type="evidence" value="ECO:0007669"/>
    <property type="project" value="TreeGrafter"/>
</dbReference>
<evidence type="ECO:0000259" key="19">
    <source>
        <dbReference type="PROSITE" id="PS51805"/>
    </source>
</evidence>
<evidence type="ECO:0000313" key="20">
    <source>
        <dbReference type="Proteomes" id="UP000515146"/>
    </source>
</evidence>
<dbReference type="AlphaFoldDB" id="A0A6P6XJM0"/>
<accession>A0A6P6XJM0</accession>
<dbReference type="OMA" id="VHEGCYP"/>
<evidence type="ECO:0000256" key="4">
    <source>
        <dbReference type="ARBA" id="ARBA00012900"/>
    </source>
</evidence>
<dbReference type="GO" id="GO:0048512">
    <property type="term" value="P:circadian behavior"/>
    <property type="evidence" value="ECO:0007669"/>
    <property type="project" value="UniProtKB-ARBA"/>
</dbReference>
<keyword evidence="14" id="KW-0539">Nucleus</keyword>
<dbReference type="PROSITE" id="PS51184">
    <property type="entry name" value="JMJC"/>
    <property type="match status" value="1"/>
</dbReference>
<comment type="subcellular location">
    <subcellularLocation>
        <location evidence="2">Nucleus</location>
    </subcellularLocation>
</comment>
<dbReference type="SMART" id="SM00558">
    <property type="entry name" value="JmjC"/>
    <property type="match status" value="1"/>
</dbReference>
<dbReference type="SUPFAM" id="SSF51197">
    <property type="entry name" value="Clavaminate synthase-like"/>
    <property type="match status" value="1"/>
</dbReference>
<keyword evidence="20" id="KW-1185">Reference proteome</keyword>
<evidence type="ECO:0000256" key="3">
    <source>
        <dbReference type="ARBA" id="ARBA00009711"/>
    </source>
</evidence>
<keyword evidence="8" id="KW-0156">Chromatin regulator</keyword>
<evidence type="ECO:0000256" key="14">
    <source>
        <dbReference type="ARBA" id="ARBA00023242"/>
    </source>
</evidence>
<evidence type="ECO:0000256" key="7">
    <source>
        <dbReference type="ARBA" id="ARBA00022833"/>
    </source>
</evidence>
<dbReference type="KEGG" id="dpte:113788484"/>
<protein>
    <recommendedName>
        <fullName evidence="4">[histone H3]-trimethyl-L-lysine(9) demethylase</fullName>
        <ecNumber evidence="4">1.14.11.66</ecNumber>
    </recommendedName>
</protein>
<evidence type="ECO:0000256" key="2">
    <source>
        <dbReference type="ARBA" id="ARBA00004123"/>
    </source>
</evidence>
<evidence type="ECO:0000256" key="1">
    <source>
        <dbReference type="ARBA" id="ARBA00001954"/>
    </source>
</evidence>
<dbReference type="Gene3D" id="3.10.330.70">
    <property type="match status" value="1"/>
</dbReference>
<evidence type="ECO:0000313" key="21">
    <source>
        <dbReference type="RefSeq" id="XP_027193740.1"/>
    </source>
</evidence>
<dbReference type="CDD" id="cd15493">
    <property type="entry name" value="PHD_JMJD2"/>
    <property type="match status" value="1"/>
</dbReference>
<comment type="similarity">
    <text evidence="3">Belongs to the JHDM3 histone demethylase family.</text>
</comment>
<evidence type="ECO:0000256" key="5">
    <source>
        <dbReference type="ARBA" id="ARBA00022723"/>
    </source>
</evidence>
<name>A0A6P6XJM0_DERPT</name>
<evidence type="ECO:0000256" key="8">
    <source>
        <dbReference type="ARBA" id="ARBA00022853"/>
    </source>
</evidence>
<dbReference type="Gene3D" id="3.30.40.10">
    <property type="entry name" value="Zinc/RING finger domain, C3HC4 (zinc finger)"/>
    <property type="match status" value="2"/>
</dbReference>
<dbReference type="InterPro" id="IPR003347">
    <property type="entry name" value="JmjC_dom"/>
</dbReference>
<dbReference type="InterPro" id="IPR001965">
    <property type="entry name" value="Znf_PHD"/>
</dbReference>
<dbReference type="SMART" id="SM00249">
    <property type="entry name" value="PHD"/>
    <property type="match status" value="2"/>
</dbReference>
<keyword evidence="11" id="KW-0408">Iron</keyword>
<dbReference type="Pfam" id="PF13831">
    <property type="entry name" value="PHD_2"/>
    <property type="match status" value="1"/>
</dbReference>
<dbReference type="Gene3D" id="2.60.120.650">
    <property type="entry name" value="Cupin"/>
    <property type="match status" value="1"/>
</dbReference>
<feature type="domain" description="JmjN" evidence="17">
    <location>
        <begin position="35"/>
        <end position="77"/>
    </location>
</feature>
<evidence type="ECO:0000256" key="11">
    <source>
        <dbReference type="ARBA" id="ARBA00023004"/>
    </source>
</evidence>
<comment type="function">
    <text evidence="16">Probable histone demethylase that specifically demethylates 'Lys-9' and 'Lys-36' residues of histone H3, thereby playing a central role in histone code. Demethylation of Lys residue generates formaldehyde and succinate.</text>
</comment>
<dbReference type="InterPro" id="IPR013083">
    <property type="entry name" value="Znf_RING/FYVE/PHD"/>
</dbReference>
<keyword evidence="13" id="KW-0804">Transcription</keyword>
<dbReference type="InterPro" id="IPR003349">
    <property type="entry name" value="JmjN"/>
</dbReference>
<comment type="catalytic activity">
    <reaction evidence="15">
        <text>N(6),N(6),N(6)-trimethyl-L-lysyl(9)-[histone H3] + 2 2-oxoglutarate + 2 O2 = N(6)-methyl-L-lysyl(9)-[histone H3] + 2 formaldehyde + 2 succinate + 2 CO2</text>
        <dbReference type="Rhea" id="RHEA:60200"/>
        <dbReference type="Rhea" id="RHEA-COMP:15538"/>
        <dbReference type="Rhea" id="RHEA-COMP:15542"/>
        <dbReference type="ChEBI" id="CHEBI:15379"/>
        <dbReference type="ChEBI" id="CHEBI:16526"/>
        <dbReference type="ChEBI" id="CHEBI:16810"/>
        <dbReference type="ChEBI" id="CHEBI:16842"/>
        <dbReference type="ChEBI" id="CHEBI:30031"/>
        <dbReference type="ChEBI" id="CHEBI:61929"/>
        <dbReference type="ChEBI" id="CHEBI:61961"/>
        <dbReference type="EC" id="1.14.11.66"/>
    </reaction>
</comment>
<evidence type="ECO:0000256" key="16">
    <source>
        <dbReference type="ARBA" id="ARBA00053408"/>
    </source>
</evidence>
<keyword evidence="9" id="KW-0223">Dioxygenase</keyword>
<dbReference type="SMART" id="SM00545">
    <property type="entry name" value="JmjN"/>
    <property type="match status" value="1"/>
</dbReference>
<reference evidence="21" key="1">
    <citation type="submission" date="2025-08" db="UniProtKB">
        <authorList>
            <consortium name="RefSeq"/>
        </authorList>
    </citation>
    <scope>IDENTIFICATION</scope>
    <source>
        <strain evidence="21">Airmid</strain>
    </source>
</reference>
<evidence type="ECO:0000256" key="12">
    <source>
        <dbReference type="ARBA" id="ARBA00023015"/>
    </source>
</evidence>
<dbReference type="PROSITE" id="PS51805">
    <property type="entry name" value="EPHD"/>
    <property type="match status" value="1"/>
</dbReference>
<dbReference type="InterPro" id="IPR034732">
    <property type="entry name" value="EPHD"/>
</dbReference>
<evidence type="ECO:0000256" key="15">
    <source>
        <dbReference type="ARBA" id="ARBA00049349"/>
    </source>
</evidence>
<dbReference type="SUPFAM" id="SSF63748">
    <property type="entry name" value="Tudor/PWWP/MBT"/>
    <property type="match status" value="1"/>
</dbReference>
<dbReference type="RefSeq" id="XP_027193740.1">
    <property type="nucleotide sequence ID" value="XM_027337939.1"/>
</dbReference>
<dbReference type="GO" id="GO:0005634">
    <property type="term" value="C:nucleus"/>
    <property type="evidence" value="ECO:0007669"/>
    <property type="project" value="UniProtKB-SubCell"/>
</dbReference>
<dbReference type="Pfam" id="PF02373">
    <property type="entry name" value="JmjC"/>
    <property type="match status" value="1"/>
</dbReference>
<proteinExistence type="inferred from homology"/>
<dbReference type="PROSITE" id="PS51183">
    <property type="entry name" value="JMJN"/>
    <property type="match status" value="1"/>
</dbReference>
<organism evidence="20 21">
    <name type="scientific">Dermatophagoides pteronyssinus</name>
    <name type="common">European house dust mite</name>
    <dbReference type="NCBI Taxonomy" id="6956"/>
    <lineage>
        <taxon>Eukaryota</taxon>
        <taxon>Metazoa</taxon>
        <taxon>Ecdysozoa</taxon>
        <taxon>Arthropoda</taxon>
        <taxon>Chelicerata</taxon>
        <taxon>Arachnida</taxon>
        <taxon>Acari</taxon>
        <taxon>Acariformes</taxon>
        <taxon>Sarcoptiformes</taxon>
        <taxon>Astigmata</taxon>
        <taxon>Psoroptidia</taxon>
        <taxon>Analgoidea</taxon>
        <taxon>Pyroglyphidae</taxon>
        <taxon>Dermatophagoidinae</taxon>
        <taxon>Dermatophagoides</taxon>
    </lineage>
</organism>
<feature type="domain" description="JmjC" evidence="18">
    <location>
        <begin position="166"/>
        <end position="329"/>
    </location>
</feature>
<dbReference type="Pfam" id="PF02375">
    <property type="entry name" value="JmjN"/>
    <property type="match status" value="1"/>
</dbReference>
<evidence type="ECO:0000256" key="13">
    <source>
        <dbReference type="ARBA" id="ARBA00023163"/>
    </source>
</evidence>
<feature type="domain" description="PHD-type" evidence="19">
    <location>
        <begin position="666"/>
        <end position="777"/>
    </location>
</feature>
<dbReference type="FunFam" id="2.60.120.650:FF:000048">
    <property type="entry name" value="Lysine-specific demethylase 4A"/>
    <property type="match status" value="1"/>
</dbReference>
<keyword evidence="6" id="KW-0863">Zinc-finger</keyword>
<dbReference type="EC" id="1.14.11.66" evidence="4"/>
<sequence length="930" mass="108035">MMKPTIEESTNMTAIATSTFTTTNTMTTTNNIPKIMVFRPTLDEMKDFSKYLEYMESKGAHHGGLAKIIPPPEWIPRKSGYDNINVQIKCPIKQVVSGSQGYYQQFNISSRSISFRDFQKLANSPDYRTPDFFDYDDLERKYWKNITYNSAIYGADVPGSLTDNDCKEFNINNLNTILDLINDSYGIKIMGVNTAYLYFGMWKSSFAWHTEDMDLYSINYLHFGAPKSWYCVPPEFGKKLEKLANELFMSQYQECPAFLRHKMTIISPQILRKYSIPYNKITQEKGEFMITFPYSYHAGYNHGLNCAESTNFALPRWIEYGKRATICHCRADTVKINMDVFVKIFQSERYDNWLEGKDIGPDPKDPTNVCAAPSPYYLESDYSSKIKPKRQPSYKRQLIQQNKNTLNQLLVEEEYCPEDFECEDNDDSPDYCYYNENYRNGEKNFKSRRKKSKCTTTTANNDKNLNDCTSNNNNNMAKMNNGCDHNNESTTTMNNGNNQNNNKLITYDLDNFHLNEAITSLDQLSKRTIQYTDNPQAFYDEINLNYFSSLIDPFCSICILLRSFEFLQQDLTKISTNHLHPPLHSRILIPKLLFNLKIKTNSDGDDDQSNVINNNNNDNDDHNQQSNLLICSSCKLCVHFSCYGVEQIPDNPREWQCDRCQSGDYDAACCLCPLRGGPLKQTLCKQWAHLTCSLVITNIKFDKRIVWKPIDISITCCFCSQKSNGGNISNYIMGLCVRCSNQQCMEYFHVTCAHREGVQFELNDNLTSFRLICKKCQLNKFYRNSSTITSNNNNNHINQQQQQQNENLELDQMVIARYSPNCYSYARIIEHFDEMMHHVQFVDNTFVNNIHSADILNRDCEKDRPMIGDPIEVIWNREQLHGKYAGCHITKMYRIEFDNGQQTSFKREDLYKLNDDIPKRVQVRITDNLD</sequence>
<dbReference type="Gene3D" id="2.30.30.140">
    <property type="match status" value="1"/>
</dbReference>
<dbReference type="InterPro" id="IPR019787">
    <property type="entry name" value="Znf_PHD-finger"/>
</dbReference>
<evidence type="ECO:0000259" key="18">
    <source>
        <dbReference type="PROSITE" id="PS51184"/>
    </source>
</evidence>
<dbReference type="PANTHER" id="PTHR10694">
    <property type="entry name" value="LYSINE-SPECIFIC DEMETHYLASE"/>
    <property type="match status" value="1"/>
</dbReference>
<keyword evidence="10" id="KW-0560">Oxidoreductase</keyword>
<keyword evidence="12" id="KW-0805">Transcription regulation</keyword>
<dbReference type="GO" id="GO:0008270">
    <property type="term" value="F:zinc ion binding"/>
    <property type="evidence" value="ECO:0007669"/>
    <property type="project" value="UniProtKB-KW"/>
</dbReference>
<evidence type="ECO:0000256" key="6">
    <source>
        <dbReference type="ARBA" id="ARBA00022771"/>
    </source>
</evidence>
<dbReference type="GO" id="GO:0140684">
    <property type="term" value="F:histone H3K9me2/H3K9me3 demethylase activity"/>
    <property type="evidence" value="ECO:0007669"/>
    <property type="project" value="UniProtKB-EC"/>
</dbReference>
<dbReference type="InParanoid" id="A0A6P6XJM0"/>
<dbReference type="Pfam" id="PF13832">
    <property type="entry name" value="zf-HC5HC2H_2"/>
    <property type="match status" value="1"/>
</dbReference>
<comment type="cofactor">
    <cofactor evidence="1">
        <name>Fe(2+)</name>
        <dbReference type="ChEBI" id="CHEBI:29033"/>
    </cofactor>
</comment>
<keyword evidence="7" id="KW-0862">Zinc</keyword>
<evidence type="ECO:0000256" key="10">
    <source>
        <dbReference type="ARBA" id="ARBA00023002"/>
    </source>
</evidence>